<evidence type="ECO:0000256" key="6">
    <source>
        <dbReference type="ARBA" id="ARBA00024916"/>
    </source>
</evidence>
<keyword evidence="12" id="KW-0251">Elongation factor</keyword>
<keyword evidence="3 8" id="KW-0805">Transcription regulation</keyword>
<evidence type="ECO:0000313" key="13">
    <source>
        <dbReference type="Proteomes" id="UP000064249"/>
    </source>
</evidence>
<dbReference type="FunFam" id="1.10.287.180:FF:000001">
    <property type="entry name" value="Transcription elongation factor GreA"/>
    <property type="match status" value="1"/>
</dbReference>
<dbReference type="InterPro" id="IPR023459">
    <property type="entry name" value="Tscrpt_elong_fac_GreA/B_fam"/>
</dbReference>
<name>A0A101FXG4_9CHLR</name>
<dbReference type="PROSITE" id="PS00829">
    <property type="entry name" value="GREAB_1"/>
    <property type="match status" value="1"/>
</dbReference>
<feature type="domain" description="Transcription elongation factor GreA/GreB N-terminal" evidence="11">
    <location>
        <begin position="5"/>
        <end position="75"/>
    </location>
</feature>
<dbReference type="InterPro" id="IPR001437">
    <property type="entry name" value="Tscrpt_elong_fac_GreA/B_C"/>
</dbReference>
<dbReference type="PATRIC" id="fig|167964.4.peg.771"/>
<reference evidence="12 13" key="1">
    <citation type="journal article" date="2015" name="MBio">
        <title>Genome-Resolved Metagenomic Analysis Reveals Roles for Candidate Phyla and Other Microbial Community Members in Biogeochemical Transformations in Oil Reservoirs.</title>
        <authorList>
            <person name="Hu P."/>
            <person name="Tom L."/>
            <person name="Singh A."/>
            <person name="Thomas B.C."/>
            <person name="Baker B.J."/>
            <person name="Piceno Y.M."/>
            <person name="Andersen G.L."/>
            <person name="Banfield J.F."/>
        </authorList>
    </citation>
    <scope>NUCLEOTIDE SEQUENCE [LARGE SCALE GENOMIC DNA]</scope>
    <source>
        <strain evidence="12">46_16</strain>
    </source>
</reference>
<dbReference type="InterPro" id="IPR022691">
    <property type="entry name" value="Tscrpt_elong_fac_GreA/B_N"/>
</dbReference>
<dbReference type="Gene3D" id="1.10.287.180">
    <property type="entry name" value="Transcription elongation factor, GreA/GreB, N-terminal domain"/>
    <property type="match status" value="1"/>
</dbReference>
<dbReference type="PANTHER" id="PTHR30437">
    <property type="entry name" value="TRANSCRIPTION ELONGATION FACTOR GREA"/>
    <property type="match status" value="1"/>
</dbReference>
<dbReference type="SUPFAM" id="SSF46557">
    <property type="entry name" value="GreA transcript cleavage protein, N-terminal domain"/>
    <property type="match status" value="1"/>
</dbReference>
<keyword evidence="12" id="KW-0648">Protein biosynthesis</keyword>
<evidence type="ECO:0000256" key="5">
    <source>
        <dbReference type="ARBA" id="ARBA00023163"/>
    </source>
</evidence>
<dbReference type="Proteomes" id="UP000064249">
    <property type="component" value="Unassembled WGS sequence"/>
</dbReference>
<dbReference type="SUPFAM" id="SSF54534">
    <property type="entry name" value="FKBP-like"/>
    <property type="match status" value="1"/>
</dbReference>
<evidence type="ECO:0000256" key="8">
    <source>
        <dbReference type="HAMAP-Rule" id="MF_00105"/>
    </source>
</evidence>
<dbReference type="HAMAP" id="MF_00105">
    <property type="entry name" value="GreA_GreB"/>
    <property type="match status" value="1"/>
</dbReference>
<dbReference type="InterPro" id="IPR028624">
    <property type="entry name" value="Tscrpt_elong_fac_GreA/B"/>
</dbReference>
<dbReference type="Pfam" id="PF01272">
    <property type="entry name" value="GreA_GreB"/>
    <property type="match status" value="1"/>
</dbReference>
<dbReference type="Pfam" id="PF03449">
    <property type="entry name" value="GreA_GreB_N"/>
    <property type="match status" value="1"/>
</dbReference>
<evidence type="ECO:0000256" key="4">
    <source>
        <dbReference type="ARBA" id="ARBA00023125"/>
    </source>
</evidence>
<proteinExistence type="inferred from homology"/>
<evidence type="ECO:0000256" key="9">
    <source>
        <dbReference type="RuleBase" id="RU000556"/>
    </source>
</evidence>
<dbReference type="GO" id="GO:0032784">
    <property type="term" value="P:regulation of DNA-templated transcription elongation"/>
    <property type="evidence" value="ECO:0007669"/>
    <property type="project" value="UniProtKB-UniRule"/>
</dbReference>
<keyword evidence="5 8" id="KW-0804">Transcription</keyword>
<evidence type="ECO:0000256" key="2">
    <source>
        <dbReference type="ARBA" id="ARBA00013729"/>
    </source>
</evidence>
<dbReference type="InterPro" id="IPR006359">
    <property type="entry name" value="Tscrpt_elong_fac_GreA"/>
</dbReference>
<dbReference type="EMBL" id="LGFU01000063">
    <property type="protein sequence ID" value="KUK46154.1"/>
    <property type="molecule type" value="Genomic_DNA"/>
</dbReference>
<dbReference type="NCBIfam" id="TIGR01462">
    <property type="entry name" value="greA"/>
    <property type="match status" value="1"/>
</dbReference>
<evidence type="ECO:0000256" key="7">
    <source>
        <dbReference type="ARBA" id="ARBA00030776"/>
    </source>
</evidence>
<comment type="function">
    <text evidence="6 8 9">Necessary for efficient RNA polymerase transcription elongation past template-encoded arresting sites. The arresting sites in DNA have the property of trapping a certain fraction of elongating RNA polymerases that pass through, resulting in locked ternary complexes. Cleavage of the nascent transcript by cleavage factors such as GreA or GreB allows the resumption of elongation from the new 3'terminus. GreA releases sequences of 2 to 3 nucleotides.</text>
</comment>
<dbReference type="AlphaFoldDB" id="A0A101FXG4"/>
<keyword evidence="4 8" id="KW-0238">DNA-binding</keyword>
<sequence length="155" mass="17006">MVDTVYLTAEGIKKLEAELEQLKGPARAELSKRLKAAIEQGDLSENADYSKAKEDQGFLEGRIQEIEAMLKNFVIIDEQQRNHDFVEIGATVTIQEGDDDPETYYLVGPAEADPVNGKISFESPIGSALLNHSIGETVIVSTPGGELNFKILEIK</sequence>
<dbReference type="InterPro" id="IPR036953">
    <property type="entry name" value="GreA/GreB_C_sf"/>
</dbReference>
<dbReference type="GO" id="GO:0006354">
    <property type="term" value="P:DNA-templated transcription elongation"/>
    <property type="evidence" value="ECO:0007669"/>
    <property type="project" value="TreeGrafter"/>
</dbReference>
<organism evidence="12 13">
    <name type="scientific">Anaerolinea thermophila</name>
    <dbReference type="NCBI Taxonomy" id="167964"/>
    <lineage>
        <taxon>Bacteria</taxon>
        <taxon>Bacillati</taxon>
        <taxon>Chloroflexota</taxon>
        <taxon>Anaerolineae</taxon>
        <taxon>Anaerolineales</taxon>
        <taxon>Anaerolineaceae</taxon>
        <taxon>Anaerolinea</taxon>
    </lineage>
</organism>
<evidence type="ECO:0000259" key="11">
    <source>
        <dbReference type="Pfam" id="PF03449"/>
    </source>
</evidence>
<evidence type="ECO:0000256" key="1">
    <source>
        <dbReference type="ARBA" id="ARBA00008213"/>
    </source>
</evidence>
<dbReference type="GO" id="GO:0070063">
    <property type="term" value="F:RNA polymerase binding"/>
    <property type="evidence" value="ECO:0007669"/>
    <property type="project" value="InterPro"/>
</dbReference>
<dbReference type="GO" id="GO:0003746">
    <property type="term" value="F:translation elongation factor activity"/>
    <property type="evidence" value="ECO:0007669"/>
    <property type="project" value="UniProtKB-KW"/>
</dbReference>
<gene>
    <name evidence="8" type="primary">greA</name>
    <name evidence="12" type="ORF">XD73_0974</name>
</gene>
<accession>A0A101FXG4</accession>
<evidence type="ECO:0000313" key="12">
    <source>
        <dbReference type="EMBL" id="KUK46154.1"/>
    </source>
</evidence>
<evidence type="ECO:0000256" key="3">
    <source>
        <dbReference type="ARBA" id="ARBA00023015"/>
    </source>
</evidence>
<comment type="caution">
    <text evidence="12">The sequence shown here is derived from an EMBL/GenBank/DDBJ whole genome shotgun (WGS) entry which is preliminary data.</text>
</comment>
<dbReference type="NCBIfam" id="NF001263">
    <property type="entry name" value="PRK00226.1-4"/>
    <property type="match status" value="1"/>
</dbReference>
<dbReference type="FunFam" id="3.10.50.30:FF:000001">
    <property type="entry name" value="Transcription elongation factor GreA"/>
    <property type="match status" value="1"/>
</dbReference>
<evidence type="ECO:0000259" key="10">
    <source>
        <dbReference type="Pfam" id="PF01272"/>
    </source>
</evidence>
<dbReference type="InterPro" id="IPR018151">
    <property type="entry name" value="TF_GreA/GreB_CS"/>
</dbReference>
<dbReference type="Gene3D" id="3.10.50.30">
    <property type="entry name" value="Transcription elongation factor, GreA/GreB, C-terminal domain"/>
    <property type="match status" value="1"/>
</dbReference>
<dbReference type="GO" id="GO:0003677">
    <property type="term" value="F:DNA binding"/>
    <property type="evidence" value="ECO:0007669"/>
    <property type="project" value="UniProtKB-UniRule"/>
</dbReference>
<feature type="domain" description="Transcription elongation factor GreA/GreB C-terminal" evidence="10">
    <location>
        <begin position="82"/>
        <end position="155"/>
    </location>
</feature>
<dbReference type="PANTHER" id="PTHR30437:SF4">
    <property type="entry name" value="TRANSCRIPTION ELONGATION FACTOR GREA"/>
    <property type="match status" value="1"/>
</dbReference>
<dbReference type="PROSITE" id="PS00830">
    <property type="entry name" value="GREAB_2"/>
    <property type="match status" value="1"/>
</dbReference>
<dbReference type="PIRSF" id="PIRSF006092">
    <property type="entry name" value="GreA_GreB"/>
    <property type="match status" value="1"/>
</dbReference>
<dbReference type="InterPro" id="IPR036805">
    <property type="entry name" value="Tscrpt_elong_fac_GreA/B_N_sf"/>
</dbReference>
<protein>
    <recommendedName>
        <fullName evidence="2 8">Transcription elongation factor GreA</fullName>
    </recommendedName>
    <alternativeName>
        <fullName evidence="7 8">Transcript cleavage factor GreA</fullName>
    </alternativeName>
</protein>
<comment type="similarity">
    <text evidence="1 8 9">Belongs to the GreA/GreB family.</text>
</comment>